<dbReference type="Proteomes" id="UP000503447">
    <property type="component" value="Chromosome"/>
</dbReference>
<organism evidence="1 2">
    <name type="scientific">Frigoriglobus tundricola</name>
    <dbReference type="NCBI Taxonomy" id="2774151"/>
    <lineage>
        <taxon>Bacteria</taxon>
        <taxon>Pseudomonadati</taxon>
        <taxon>Planctomycetota</taxon>
        <taxon>Planctomycetia</taxon>
        <taxon>Gemmatales</taxon>
        <taxon>Gemmataceae</taxon>
        <taxon>Frigoriglobus</taxon>
    </lineage>
</organism>
<dbReference type="AlphaFoldDB" id="A0A6M5YH96"/>
<name>A0A6M5YH96_9BACT</name>
<keyword evidence="2" id="KW-1185">Reference proteome</keyword>
<evidence type="ECO:0000313" key="1">
    <source>
        <dbReference type="EMBL" id="QJW92623.1"/>
    </source>
</evidence>
<proteinExistence type="predicted"/>
<reference evidence="2" key="1">
    <citation type="submission" date="2020-05" db="EMBL/GenBank/DDBJ databases">
        <title>Frigoriglobus tundricola gen. nov., sp. nov., a psychrotolerant cellulolytic planctomycete of the family Gemmataceae with two divergent copies of 16S rRNA gene.</title>
        <authorList>
            <person name="Kulichevskaya I.S."/>
            <person name="Ivanova A.A."/>
            <person name="Naumoff D.G."/>
            <person name="Beletsky A.V."/>
            <person name="Rijpstra W.I.C."/>
            <person name="Sinninghe Damste J.S."/>
            <person name="Mardanov A.V."/>
            <person name="Ravin N.V."/>
            <person name="Dedysh S.N."/>
        </authorList>
    </citation>
    <scope>NUCLEOTIDE SEQUENCE [LARGE SCALE GENOMIC DNA]</scope>
    <source>
        <strain evidence="2">PL17</strain>
    </source>
</reference>
<evidence type="ECO:0000313" key="2">
    <source>
        <dbReference type="Proteomes" id="UP000503447"/>
    </source>
</evidence>
<accession>A0A6M5YH96</accession>
<protein>
    <submittedName>
        <fullName evidence="1">Uncharacterized protein</fullName>
    </submittedName>
</protein>
<sequence>MEGQFSQRDLAPVGGLRAARQKPDPIGIEAAALALGRGVKAAAGFGFEVEICAAAMCPRMGAVAFLESRSKWTRGSQDVIAYTLRLRELVGRATSWEVETDNPYCGCDPQFIEWFGDVVVFVYREKHHAYVARVGFDHRPDYRSIADDWILDAREIVYRRAHAPTVERLSIPDLEALPPLSAEEAGERDLLPEQFFWGVRCHDAPVAARDS</sequence>
<dbReference type="KEGG" id="ftj:FTUN_0120"/>
<dbReference type="EMBL" id="CP053452">
    <property type="protein sequence ID" value="QJW92623.1"/>
    <property type="molecule type" value="Genomic_DNA"/>
</dbReference>
<gene>
    <name evidence="1" type="ORF">FTUN_0120</name>
</gene>